<organism evidence="1 2">
    <name type="scientific">Streptomyces malaysiensis</name>
    <dbReference type="NCBI Taxonomy" id="92644"/>
    <lineage>
        <taxon>Bacteria</taxon>
        <taxon>Bacillati</taxon>
        <taxon>Actinomycetota</taxon>
        <taxon>Actinomycetes</taxon>
        <taxon>Kitasatosporales</taxon>
        <taxon>Streptomycetaceae</taxon>
        <taxon>Streptomyces</taxon>
        <taxon>Streptomyces violaceusniger group</taxon>
    </lineage>
</organism>
<comment type="caution">
    <text evidence="1">The sequence shown here is derived from an EMBL/GenBank/DDBJ whole genome shotgun (WGS) entry which is preliminary data.</text>
</comment>
<proteinExistence type="predicted"/>
<name>A0A2J7Z6G4_STRMQ</name>
<reference evidence="1 2" key="1">
    <citation type="submission" date="2015-09" db="EMBL/GenBank/DDBJ databases">
        <title>Genome sequence, genome mining and natural product profiling of a biocontrol bacterium Streptomyces malaysiensis F913.</title>
        <authorList>
            <person name="Xu Y."/>
            <person name="Wei J."/>
            <person name="Xie J."/>
            <person name="Li T."/>
            <person name="Zhou Z."/>
        </authorList>
    </citation>
    <scope>NUCLEOTIDE SEQUENCE [LARGE SCALE GENOMIC DNA]</scope>
    <source>
        <strain evidence="1 2">F913</strain>
    </source>
</reference>
<gene>
    <name evidence="1" type="ORF">SMF913_11896</name>
</gene>
<sequence length="46" mass="5049">MSVPLYQAEAEFFADLMRAARRILTDTLAGRGALPAELREAEVAAR</sequence>
<dbReference type="AlphaFoldDB" id="A0A2J7Z6G4"/>
<protein>
    <submittedName>
        <fullName evidence="1">Uncharacterized protein</fullName>
    </submittedName>
</protein>
<dbReference type="Proteomes" id="UP000236520">
    <property type="component" value="Unassembled WGS sequence"/>
</dbReference>
<keyword evidence="2" id="KW-1185">Reference proteome</keyword>
<dbReference type="EMBL" id="LJIW01000001">
    <property type="protein sequence ID" value="PNG95871.1"/>
    <property type="molecule type" value="Genomic_DNA"/>
</dbReference>
<evidence type="ECO:0000313" key="1">
    <source>
        <dbReference type="EMBL" id="PNG95871.1"/>
    </source>
</evidence>
<evidence type="ECO:0000313" key="2">
    <source>
        <dbReference type="Proteomes" id="UP000236520"/>
    </source>
</evidence>
<accession>A0A2J7Z6G4</accession>